<dbReference type="Proteomes" id="UP000195221">
    <property type="component" value="Unassembled WGS sequence"/>
</dbReference>
<dbReference type="RefSeq" id="WP_162916239.1">
    <property type="nucleotide sequence ID" value="NZ_MSRG01000026.1"/>
</dbReference>
<evidence type="ECO:0000256" key="1">
    <source>
        <dbReference type="SAM" id="SignalP"/>
    </source>
</evidence>
<dbReference type="InterPro" id="IPR009739">
    <property type="entry name" value="LprI-like_N"/>
</dbReference>
<name>A0A242M2V5_CABSO</name>
<feature type="signal peptide" evidence="1">
    <location>
        <begin position="1"/>
        <end position="43"/>
    </location>
</feature>
<dbReference type="Gene3D" id="1.20.1270.180">
    <property type="match status" value="1"/>
</dbReference>
<dbReference type="PANTHER" id="PTHR39176">
    <property type="entry name" value="PERIPLASMIC PROTEIN-RELATED"/>
    <property type="match status" value="1"/>
</dbReference>
<dbReference type="EMBL" id="NBTZ01000181">
    <property type="protein sequence ID" value="OTP65440.1"/>
    <property type="molecule type" value="Genomic_DNA"/>
</dbReference>
<protein>
    <submittedName>
        <fullName evidence="3">Signal transduction histidine kinase</fullName>
    </submittedName>
</protein>
<evidence type="ECO:0000259" key="2">
    <source>
        <dbReference type="Pfam" id="PF07007"/>
    </source>
</evidence>
<dbReference type="PANTHER" id="PTHR39176:SF1">
    <property type="entry name" value="PERIPLASMIC PROTEIN"/>
    <property type="match status" value="1"/>
</dbReference>
<evidence type="ECO:0000313" key="3">
    <source>
        <dbReference type="EMBL" id="OTP65440.1"/>
    </source>
</evidence>
<proteinExistence type="predicted"/>
<evidence type="ECO:0000313" key="4">
    <source>
        <dbReference type="Proteomes" id="UP000195221"/>
    </source>
</evidence>
<dbReference type="GO" id="GO:0016301">
    <property type="term" value="F:kinase activity"/>
    <property type="evidence" value="ECO:0007669"/>
    <property type="project" value="UniProtKB-KW"/>
</dbReference>
<dbReference type="Pfam" id="PF07007">
    <property type="entry name" value="LprI"/>
    <property type="match status" value="1"/>
</dbReference>
<gene>
    <name evidence="3" type="ORF">PAMC26577_40085</name>
</gene>
<organism evidence="3 4">
    <name type="scientific">Caballeronia sordidicola</name>
    <name type="common">Burkholderia sordidicola</name>
    <dbReference type="NCBI Taxonomy" id="196367"/>
    <lineage>
        <taxon>Bacteria</taxon>
        <taxon>Pseudomonadati</taxon>
        <taxon>Pseudomonadota</taxon>
        <taxon>Betaproteobacteria</taxon>
        <taxon>Burkholderiales</taxon>
        <taxon>Burkholderiaceae</taxon>
        <taxon>Caballeronia</taxon>
    </lineage>
</organism>
<keyword evidence="3" id="KW-0808">Transferase</keyword>
<feature type="domain" description="Lysozyme inhibitor LprI-like N-terminal" evidence="2">
    <location>
        <begin position="59"/>
        <end position="154"/>
    </location>
</feature>
<accession>A0A242M2V5</accession>
<dbReference type="AlphaFoldDB" id="A0A242M2V5"/>
<feature type="chain" id="PRO_5011284383" evidence="1">
    <location>
        <begin position="44"/>
        <end position="166"/>
    </location>
</feature>
<sequence>MAILHVNRPASMINKLSHEPGRWIAPLLLVSCLCAATATSAFAASAEPRDKTSDALDACLNNPKTISTADMSDCYSVAYKAFDHRLNVAYQRLLKTLPAVPAQKLKASQRTWLTFRDAELATQSAIFATRQGTMYVPMQEDEGMSLTRDRALRLESYLGVMSVGEP</sequence>
<keyword evidence="1" id="KW-0732">Signal</keyword>
<reference evidence="3 4" key="1">
    <citation type="submission" date="2017-03" db="EMBL/GenBank/DDBJ databases">
        <title>Genome analysis of strain PAMC 26577.</title>
        <authorList>
            <person name="Oh H.-M."/>
            <person name="Yang J.-A."/>
        </authorList>
    </citation>
    <scope>NUCLEOTIDE SEQUENCE [LARGE SCALE GENOMIC DNA]</scope>
    <source>
        <strain evidence="3 4">PAMC 26577</strain>
    </source>
</reference>
<comment type="caution">
    <text evidence="3">The sequence shown here is derived from an EMBL/GenBank/DDBJ whole genome shotgun (WGS) entry which is preliminary data.</text>
</comment>
<keyword evidence="3" id="KW-0418">Kinase</keyword>